<dbReference type="Proteomes" id="UP001243717">
    <property type="component" value="Unassembled WGS sequence"/>
</dbReference>
<dbReference type="RefSeq" id="WP_308984153.1">
    <property type="nucleotide sequence ID" value="NZ_JARXIC010000005.1"/>
</dbReference>
<dbReference type="InterPro" id="IPR050049">
    <property type="entry name" value="Dodecin_bact"/>
</dbReference>
<keyword evidence="2" id="KW-1185">Reference proteome</keyword>
<proteinExistence type="predicted"/>
<evidence type="ECO:0000313" key="2">
    <source>
        <dbReference type="Proteomes" id="UP001243717"/>
    </source>
</evidence>
<organism evidence="1 2">
    <name type="scientific">Thalassobacterium sedimentorum</name>
    <dbReference type="NCBI Taxonomy" id="3041258"/>
    <lineage>
        <taxon>Bacteria</taxon>
        <taxon>Pseudomonadati</taxon>
        <taxon>Verrucomicrobiota</taxon>
        <taxon>Opitutia</taxon>
        <taxon>Puniceicoccales</taxon>
        <taxon>Coraliomargaritaceae</taxon>
        <taxon>Thalassobacterium</taxon>
    </lineage>
</organism>
<sequence length="75" mass="8303">MSDHVYKKIELVGSSKESIEAAAQNAVVTAGKTVRNMRWLEVDEIRGHIVDGQIEHWQVGVKIGFTLESDHSPSS</sequence>
<protein>
    <submittedName>
        <fullName evidence="1">Dodecin family protein</fullName>
    </submittedName>
</protein>
<dbReference type="InterPro" id="IPR009923">
    <property type="entry name" value="Dodecin"/>
</dbReference>
<dbReference type="NCBIfam" id="NF043052">
    <property type="entry name" value="DodecBact"/>
    <property type="match status" value="1"/>
</dbReference>
<accession>A0ABU1AFS1</accession>
<dbReference type="Gene3D" id="3.30.1660.10">
    <property type="entry name" value="Flavin-binding protein dodecin"/>
    <property type="match status" value="1"/>
</dbReference>
<comment type="caution">
    <text evidence="1">The sequence shown here is derived from an EMBL/GenBank/DDBJ whole genome shotgun (WGS) entry which is preliminary data.</text>
</comment>
<gene>
    <name evidence="1" type="ORF">QEH59_04505</name>
</gene>
<reference evidence="1 2" key="1">
    <citation type="submission" date="2023-04" db="EMBL/GenBank/DDBJ databases">
        <title>A novel bacteria isolated from coastal sediment.</title>
        <authorList>
            <person name="Liu X.-J."/>
            <person name="Du Z.-J."/>
        </authorList>
    </citation>
    <scope>NUCLEOTIDE SEQUENCE [LARGE SCALE GENOMIC DNA]</scope>
    <source>
        <strain evidence="1 2">SDUM461004</strain>
    </source>
</reference>
<dbReference type="EMBL" id="JARXIC010000005">
    <property type="protein sequence ID" value="MDQ8193670.1"/>
    <property type="molecule type" value="Genomic_DNA"/>
</dbReference>
<evidence type="ECO:0000313" key="1">
    <source>
        <dbReference type="EMBL" id="MDQ8193670.1"/>
    </source>
</evidence>
<dbReference type="Pfam" id="PF07311">
    <property type="entry name" value="Dodecin"/>
    <property type="match status" value="1"/>
</dbReference>
<dbReference type="SUPFAM" id="SSF89807">
    <property type="entry name" value="Dodecin-like"/>
    <property type="match status" value="1"/>
</dbReference>
<name>A0ABU1AFS1_9BACT</name>
<dbReference type="InterPro" id="IPR025543">
    <property type="entry name" value="Dodecin-like"/>
</dbReference>
<dbReference type="PANTHER" id="PTHR39324">
    <property type="entry name" value="CALCIUM DODECIN"/>
    <property type="match status" value="1"/>
</dbReference>
<dbReference type="PANTHER" id="PTHR39324:SF1">
    <property type="entry name" value="CALCIUM DODECIN"/>
    <property type="match status" value="1"/>
</dbReference>
<dbReference type="InterPro" id="IPR036694">
    <property type="entry name" value="Dodecin-like_sf"/>
</dbReference>